<dbReference type="Proteomes" id="UP001064489">
    <property type="component" value="Chromosome 6"/>
</dbReference>
<reference evidence="1" key="2">
    <citation type="submission" date="2023-02" db="EMBL/GenBank/DDBJ databases">
        <authorList>
            <person name="Swenson N.G."/>
            <person name="Wegrzyn J.L."/>
            <person name="Mcevoy S.L."/>
        </authorList>
    </citation>
    <scope>NUCLEOTIDE SEQUENCE</scope>
    <source>
        <strain evidence="1">91603</strain>
        <tissue evidence="1">Leaf</tissue>
    </source>
</reference>
<comment type="caution">
    <text evidence="1">The sequence shown here is derived from an EMBL/GenBank/DDBJ whole genome shotgun (WGS) entry which is preliminary data.</text>
</comment>
<sequence>MTASNGYIGNGYWNDLRIANSFERIRAIFNNGVYELVKKDEKLKYASVEKLQLQASLKQHEVSEGALKKSLATVETKALTAIENLSLLSLTNGQLETNMATVELKCSEL</sequence>
<protein>
    <submittedName>
        <fullName evidence="1">Uncharacterized protein</fullName>
    </submittedName>
</protein>
<gene>
    <name evidence="1" type="ORF">LWI28_007537</name>
</gene>
<reference evidence="1" key="1">
    <citation type="journal article" date="2022" name="Plant J.">
        <title>Strategies of tolerance reflected in two North American maple genomes.</title>
        <authorList>
            <person name="McEvoy S.L."/>
            <person name="Sezen U.U."/>
            <person name="Trouern-Trend A."/>
            <person name="McMahon S.M."/>
            <person name="Schaberg P.G."/>
            <person name="Yang J."/>
            <person name="Wegrzyn J.L."/>
            <person name="Swenson N.G."/>
        </authorList>
    </citation>
    <scope>NUCLEOTIDE SEQUENCE</scope>
    <source>
        <strain evidence="1">91603</strain>
    </source>
</reference>
<name>A0AAD5J8J0_ACENE</name>
<keyword evidence="2" id="KW-1185">Reference proteome</keyword>
<evidence type="ECO:0000313" key="1">
    <source>
        <dbReference type="EMBL" id="KAI9191364.1"/>
    </source>
</evidence>
<organism evidence="1 2">
    <name type="scientific">Acer negundo</name>
    <name type="common">Box elder</name>
    <dbReference type="NCBI Taxonomy" id="4023"/>
    <lineage>
        <taxon>Eukaryota</taxon>
        <taxon>Viridiplantae</taxon>
        <taxon>Streptophyta</taxon>
        <taxon>Embryophyta</taxon>
        <taxon>Tracheophyta</taxon>
        <taxon>Spermatophyta</taxon>
        <taxon>Magnoliopsida</taxon>
        <taxon>eudicotyledons</taxon>
        <taxon>Gunneridae</taxon>
        <taxon>Pentapetalae</taxon>
        <taxon>rosids</taxon>
        <taxon>malvids</taxon>
        <taxon>Sapindales</taxon>
        <taxon>Sapindaceae</taxon>
        <taxon>Hippocastanoideae</taxon>
        <taxon>Acereae</taxon>
        <taxon>Acer</taxon>
    </lineage>
</organism>
<proteinExistence type="predicted"/>
<evidence type="ECO:0000313" key="2">
    <source>
        <dbReference type="Proteomes" id="UP001064489"/>
    </source>
</evidence>
<dbReference type="AlphaFoldDB" id="A0AAD5J8J0"/>
<accession>A0AAD5J8J0</accession>
<dbReference type="EMBL" id="JAJSOW010000004">
    <property type="protein sequence ID" value="KAI9191364.1"/>
    <property type="molecule type" value="Genomic_DNA"/>
</dbReference>